<dbReference type="WBParaSite" id="PS1159_v2.g4804.t1">
    <property type="protein sequence ID" value="PS1159_v2.g4804.t1"/>
    <property type="gene ID" value="PS1159_v2.g4804"/>
</dbReference>
<name>A0AC35GFN4_9BILA</name>
<organism evidence="1 2">
    <name type="scientific">Panagrolaimus sp. PS1159</name>
    <dbReference type="NCBI Taxonomy" id="55785"/>
    <lineage>
        <taxon>Eukaryota</taxon>
        <taxon>Metazoa</taxon>
        <taxon>Ecdysozoa</taxon>
        <taxon>Nematoda</taxon>
        <taxon>Chromadorea</taxon>
        <taxon>Rhabditida</taxon>
        <taxon>Tylenchina</taxon>
        <taxon>Panagrolaimomorpha</taxon>
        <taxon>Panagrolaimoidea</taxon>
        <taxon>Panagrolaimidae</taxon>
        <taxon>Panagrolaimus</taxon>
    </lineage>
</organism>
<evidence type="ECO:0000313" key="1">
    <source>
        <dbReference type="Proteomes" id="UP000887580"/>
    </source>
</evidence>
<sequence length="364" mass="42047">MKLTCKYSSTITNGKPSKPVQVQIGFCRKNDTLQMHVGSKMKTEKICISSTNVKKIHDKFKGKGKATIEFKNPTYTIMIAELKESITDISEYPKKEGFSASLIDLSINTYKLKSVDPRWFFLKHLTRLNLSHNKLGTMDDFDWKKFNKISKLTSLTELVLTNNGFTELPWEFIHSIPKGLECLTLNDNKLEWLPDEICDLKNLRFFSAVNNPLDDLPEDFFYKCRQLVCVNVSGTNIKSHPAVLRQFRLQFFSSNAVGKDFVSQPPRPKSTIGTLFALASAKIYDYRDVYFWLPFNVRFRMRCELFRCDECYKLHPIESKNVMLQPIRPTVFSTEVYAPQGSPMQINLINSTCQKCWNKIAGMY</sequence>
<reference evidence="2" key="1">
    <citation type="submission" date="2022-11" db="UniProtKB">
        <authorList>
            <consortium name="WormBaseParasite"/>
        </authorList>
    </citation>
    <scope>IDENTIFICATION</scope>
</reference>
<dbReference type="Proteomes" id="UP000887580">
    <property type="component" value="Unplaced"/>
</dbReference>
<accession>A0AC35GFN4</accession>
<protein>
    <submittedName>
        <fullName evidence="2">Leucine rich repeat protein</fullName>
    </submittedName>
</protein>
<proteinExistence type="predicted"/>
<evidence type="ECO:0000313" key="2">
    <source>
        <dbReference type="WBParaSite" id="PS1159_v2.g4804.t1"/>
    </source>
</evidence>